<organism evidence="8 9">
    <name type="scientific">Thioalkalivibrio versutus</name>
    <dbReference type="NCBI Taxonomy" id="106634"/>
    <lineage>
        <taxon>Bacteria</taxon>
        <taxon>Pseudomonadati</taxon>
        <taxon>Pseudomonadota</taxon>
        <taxon>Gammaproteobacteria</taxon>
        <taxon>Chromatiales</taxon>
        <taxon>Ectothiorhodospiraceae</taxon>
        <taxon>Thioalkalivibrio</taxon>
    </lineage>
</organism>
<evidence type="ECO:0000259" key="6">
    <source>
        <dbReference type="PROSITE" id="PS51898"/>
    </source>
</evidence>
<dbReference type="InterPro" id="IPR050808">
    <property type="entry name" value="Phage_Integrase"/>
</dbReference>
<dbReference type="CDD" id="cd00801">
    <property type="entry name" value="INT_P4_C"/>
    <property type="match status" value="1"/>
</dbReference>
<feature type="domain" description="Tyr recombinase" evidence="6">
    <location>
        <begin position="220"/>
        <end position="393"/>
    </location>
</feature>
<protein>
    <submittedName>
        <fullName evidence="8">Integrase</fullName>
    </submittedName>
</protein>
<dbReference type="Proteomes" id="UP000064201">
    <property type="component" value="Chromosome"/>
</dbReference>
<dbReference type="InterPro" id="IPR025166">
    <property type="entry name" value="Integrase_DNA_bind_dom"/>
</dbReference>
<keyword evidence="3 5" id="KW-0238">DNA-binding</keyword>
<keyword evidence="4" id="KW-0233">DNA recombination</keyword>
<dbReference type="InterPro" id="IPR038488">
    <property type="entry name" value="Integrase_DNA-bd_sf"/>
</dbReference>
<dbReference type="InterPro" id="IPR010998">
    <property type="entry name" value="Integrase_recombinase_N"/>
</dbReference>
<proteinExistence type="inferred from homology"/>
<dbReference type="PATRIC" id="fig|106634.4.peg.1660"/>
<reference evidence="8 9" key="1">
    <citation type="submission" date="2015-04" db="EMBL/GenBank/DDBJ databases">
        <title>Complete Sequence for the Genome of the Thioalkalivibrio versutus D301.</title>
        <authorList>
            <person name="Mu T."/>
            <person name="Zhou J."/>
            <person name="Xu X."/>
        </authorList>
    </citation>
    <scope>NUCLEOTIDE SEQUENCE [LARGE SCALE GENOMIC DNA]</scope>
    <source>
        <strain evidence="8 9">D301</strain>
    </source>
</reference>
<evidence type="ECO:0000256" key="2">
    <source>
        <dbReference type="ARBA" id="ARBA00022908"/>
    </source>
</evidence>
<dbReference type="PROSITE" id="PS51898">
    <property type="entry name" value="TYR_RECOMBINASE"/>
    <property type="match status" value="1"/>
</dbReference>
<dbReference type="GO" id="GO:0006310">
    <property type="term" value="P:DNA recombination"/>
    <property type="evidence" value="ECO:0007669"/>
    <property type="project" value="UniProtKB-KW"/>
</dbReference>
<dbReference type="InterPro" id="IPR053876">
    <property type="entry name" value="Phage_int_M"/>
</dbReference>
<dbReference type="STRING" id="106634.TVD_08135"/>
<evidence type="ECO:0000256" key="3">
    <source>
        <dbReference type="ARBA" id="ARBA00023125"/>
    </source>
</evidence>
<dbReference type="PROSITE" id="PS51900">
    <property type="entry name" value="CB"/>
    <property type="match status" value="1"/>
</dbReference>
<dbReference type="Pfam" id="PF22022">
    <property type="entry name" value="Phage_int_M"/>
    <property type="match status" value="1"/>
</dbReference>
<dbReference type="AlphaFoldDB" id="A0A0G3G2A1"/>
<dbReference type="PANTHER" id="PTHR30629:SF2">
    <property type="entry name" value="PROPHAGE INTEGRASE INTS-RELATED"/>
    <property type="match status" value="1"/>
</dbReference>
<dbReference type="GO" id="GO:0015074">
    <property type="term" value="P:DNA integration"/>
    <property type="evidence" value="ECO:0007669"/>
    <property type="project" value="UniProtKB-KW"/>
</dbReference>
<dbReference type="Pfam" id="PF13356">
    <property type="entry name" value="Arm-DNA-bind_3"/>
    <property type="match status" value="1"/>
</dbReference>
<dbReference type="SUPFAM" id="SSF56349">
    <property type="entry name" value="DNA breaking-rejoining enzymes"/>
    <property type="match status" value="1"/>
</dbReference>
<dbReference type="RefSeq" id="WP_047251313.1">
    <property type="nucleotide sequence ID" value="NZ_CP011367.1"/>
</dbReference>
<evidence type="ECO:0000259" key="7">
    <source>
        <dbReference type="PROSITE" id="PS51900"/>
    </source>
</evidence>
<dbReference type="InterPro" id="IPR013762">
    <property type="entry name" value="Integrase-like_cat_sf"/>
</dbReference>
<dbReference type="InterPro" id="IPR044068">
    <property type="entry name" value="CB"/>
</dbReference>
<evidence type="ECO:0000256" key="1">
    <source>
        <dbReference type="ARBA" id="ARBA00008857"/>
    </source>
</evidence>
<dbReference type="Gene3D" id="3.30.160.390">
    <property type="entry name" value="Integrase, DNA-binding domain"/>
    <property type="match status" value="1"/>
</dbReference>
<dbReference type="Gene3D" id="1.10.150.130">
    <property type="match status" value="1"/>
</dbReference>
<evidence type="ECO:0000256" key="4">
    <source>
        <dbReference type="ARBA" id="ARBA00023172"/>
    </source>
</evidence>
<gene>
    <name evidence="8" type="ORF">TVD_08135</name>
</gene>
<dbReference type="InterPro" id="IPR002104">
    <property type="entry name" value="Integrase_catalytic"/>
</dbReference>
<dbReference type="PANTHER" id="PTHR30629">
    <property type="entry name" value="PROPHAGE INTEGRASE"/>
    <property type="match status" value="1"/>
</dbReference>
<keyword evidence="9" id="KW-1185">Reference proteome</keyword>
<evidence type="ECO:0000256" key="5">
    <source>
        <dbReference type="PROSITE-ProRule" id="PRU01248"/>
    </source>
</evidence>
<evidence type="ECO:0000313" key="9">
    <source>
        <dbReference type="Proteomes" id="UP000064201"/>
    </source>
</evidence>
<dbReference type="KEGG" id="tvr:TVD_08135"/>
<dbReference type="InterPro" id="IPR011010">
    <property type="entry name" value="DNA_brk_join_enz"/>
</dbReference>
<dbReference type="EMBL" id="CP011367">
    <property type="protein sequence ID" value="AKJ95330.1"/>
    <property type="molecule type" value="Genomic_DNA"/>
</dbReference>
<feature type="domain" description="Core-binding (CB)" evidence="7">
    <location>
        <begin position="108"/>
        <end position="189"/>
    </location>
</feature>
<dbReference type="OrthoDB" id="9795573at2"/>
<name>A0A0G3G2A1_9GAMM</name>
<accession>A0A0G3G2A1</accession>
<evidence type="ECO:0000313" key="8">
    <source>
        <dbReference type="EMBL" id="AKJ95330.1"/>
    </source>
</evidence>
<dbReference type="Gene3D" id="1.10.443.10">
    <property type="entry name" value="Intergrase catalytic core"/>
    <property type="match status" value="1"/>
</dbReference>
<keyword evidence="2" id="KW-0229">DNA integration</keyword>
<comment type="similarity">
    <text evidence="1">Belongs to the 'phage' integrase family.</text>
</comment>
<dbReference type="GO" id="GO:0003677">
    <property type="term" value="F:DNA binding"/>
    <property type="evidence" value="ECO:0007669"/>
    <property type="project" value="UniProtKB-UniRule"/>
</dbReference>
<sequence length="416" mass="46693">MRDDVPKKAKELTAIEVKRIDRPGFHAVGGVSGLTLRVTDTGSRQWVLRARVAGKRRNFGLGGFPDVMLGQARERARELKDQLWRGIDPVAERRAAEDARRAEEAKQLTFAEAAHQCHAAKQDEFRNLKHRKDWIRSLEHYAFPTMGKLPVSAIELGHVKAVLDPIWKEKTETASRIRQRIESVLSWATVSGYREGDNPARWKGNLEVALPAPRKIRKRDHYRALPWNDVPAFMEALRQRPGMGARALEFAILTTARSGEVRGATWDEIDLDVRTWTVPAERIKAGKQHRVPLSDEAVALLEALPRFANSDLVFTAPRGGALSDMSISAVCKRMQVDAAPHGFRSTFKDWARSCTTYADEVSELALAHVNSDATRAAYARDELLPQRARLMADWARFLRKGTPDAATVTSIEDARV</sequence>
<dbReference type="Pfam" id="PF00589">
    <property type="entry name" value="Phage_integrase"/>
    <property type="match status" value="1"/>
</dbReference>